<name>A0A7I4YL37_HAECO</name>
<dbReference type="AlphaFoldDB" id="A0A7I4YL37"/>
<sequence length="99" mass="11498">MAPSKLYGSRVTMEAVPRNFAFLLDGSPFLQYCSAETHILFRRDYRESLQDWLVWLGGRRCPRPSTGCHKCQWTAVHHPRFHSELRGCAATVRRCDTEK</sequence>
<organism evidence="1 2">
    <name type="scientific">Haemonchus contortus</name>
    <name type="common">Barber pole worm</name>
    <dbReference type="NCBI Taxonomy" id="6289"/>
    <lineage>
        <taxon>Eukaryota</taxon>
        <taxon>Metazoa</taxon>
        <taxon>Ecdysozoa</taxon>
        <taxon>Nematoda</taxon>
        <taxon>Chromadorea</taxon>
        <taxon>Rhabditida</taxon>
        <taxon>Rhabditina</taxon>
        <taxon>Rhabditomorpha</taxon>
        <taxon>Strongyloidea</taxon>
        <taxon>Trichostrongylidae</taxon>
        <taxon>Haemonchus</taxon>
    </lineage>
</organism>
<dbReference type="WBParaSite" id="HCON_00114650-00001">
    <property type="protein sequence ID" value="HCON_00114650-00001"/>
    <property type="gene ID" value="HCON_00114650"/>
</dbReference>
<protein>
    <submittedName>
        <fullName evidence="2">Uncharacterized protein</fullName>
    </submittedName>
</protein>
<proteinExistence type="predicted"/>
<reference evidence="2" key="1">
    <citation type="submission" date="2020-12" db="UniProtKB">
        <authorList>
            <consortium name="WormBaseParasite"/>
        </authorList>
    </citation>
    <scope>IDENTIFICATION</scope>
    <source>
        <strain evidence="2">MHco3</strain>
    </source>
</reference>
<accession>A0A7I4YL37</accession>
<evidence type="ECO:0000313" key="2">
    <source>
        <dbReference type="WBParaSite" id="HCON_00114650-00001"/>
    </source>
</evidence>
<evidence type="ECO:0000313" key="1">
    <source>
        <dbReference type="Proteomes" id="UP000025227"/>
    </source>
</evidence>
<dbReference type="Proteomes" id="UP000025227">
    <property type="component" value="Unplaced"/>
</dbReference>
<keyword evidence="1" id="KW-1185">Reference proteome</keyword>